<dbReference type="InterPro" id="IPR006076">
    <property type="entry name" value="FAD-dep_OxRdtase"/>
</dbReference>
<evidence type="ECO:0000313" key="4">
    <source>
        <dbReference type="EMBL" id="QCO54671.1"/>
    </source>
</evidence>
<dbReference type="Gene3D" id="3.30.9.10">
    <property type="entry name" value="D-Amino Acid Oxidase, subunit A, domain 2"/>
    <property type="match status" value="1"/>
</dbReference>
<dbReference type="KEGG" id="pseb:EOK75_01945"/>
<dbReference type="OrthoDB" id="6949587at2"/>
<dbReference type="SUPFAM" id="SSF54373">
    <property type="entry name" value="FAD-linked reductases, C-terminal domain"/>
    <property type="match status" value="1"/>
</dbReference>
<organism evidence="4 5">
    <name type="scientific">Pseudorhodobacter turbinis</name>
    <dbReference type="NCBI Taxonomy" id="2500533"/>
    <lineage>
        <taxon>Bacteria</taxon>
        <taxon>Pseudomonadati</taxon>
        <taxon>Pseudomonadota</taxon>
        <taxon>Alphaproteobacteria</taxon>
        <taxon>Rhodobacterales</taxon>
        <taxon>Paracoccaceae</taxon>
        <taxon>Pseudorhodobacter</taxon>
    </lineage>
</organism>
<keyword evidence="2" id="KW-0472">Membrane</keyword>
<dbReference type="Proteomes" id="UP000298631">
    <property type="component" value="Chromosome"/>
</dbReference>
<evidence type="ECO:0000259" key="3">
    <source>
        <dbReference type="Pfam" id="PF01266"/>
    </source>
</evidence>
<dbReference type="GO" id="GO:0016491">
    <property type="term" value="F:oxidoreductase activity"/>
    <property type="evidence" value="ECO:0007669"/>
    <property type="project" value="UniProtKB-KW"/>
</dbReference>
<sequence length="374" mass="39368">MHQLTPEITIVGGGLVGLSVALGLLFSGRRVRVLDGADCDARASQGNFGLIWGQGKGADFAPYAHWTMDALAAWPGFAQQLQELSGIDVALDQSGGYEFFTDLSEMDAFKAELDQQAAHLGGRASYEMLYGDDLRSQLKGIGPDVVGASFSPGDGHVNPLRFLRALRCSVQAMGGRVTLGATVAAIRPQLGGGFALALADGEVAYTEQVILCAGLGAATLARDLGFITQVRPQLGELLITEKLGDRLPFLSSTIRQVDEGGVQIGGTKANAGLDDRETLPIMSKLAHHAVTVFPALADVRVVRAWGALRVMSPDGYPVYAKSGPNPGAFLVTCHSGVTLAPLHASVLAKWILNTSATPDLEAFDECRFALSHAA</sequence>
<dbReference type="Gene3D" id="3.50.50.60">
    <property type="entry name" value="FAD/NAD(P)-binding domain"/>
    <property type="match status" value="1"/>
</dbReference>
<protein>
    <submittedName>
        <fullName evidence="4">FAD-binding oxidoreductase</fullName>
    </submittedName>
</protein>
<evidence type="ECO:0000256" key="2">
    <source>
        <dbReference type="SAM" id="Phobius"/>
    </source>
</evidence>
<dbReference type="InterPro" id="IPR036188">
    <property type="entry name" value="FAD/NAD-bd_sf"/>
</dbReference>
<dbReference type="AlphaFoldDB" id="A0A4P8ECS6"/>
<dbReference type="GO" id="GO:0005737">
    <property type="term" value="C:cytoplasm"/>
    <property type="evidence" value="ECO:0007669"/>
    <property type="project" value="TreeGrafter"/>
</dbReference>
<feature type="transmembrane region" description="Helical" evidence="2">
    <location>
        <begin position="6"/>
        <end position="26"/>
    </location>
</feature>
<dbReference type="SUPFAM" id="SSF51905">
    <property type="entry name" value="FAD/NAD(P)-binding domain"/>
    <property type="match status" value="1"/>
</dbReference>
<name>A0A4P8ECS6_9RHOB</name>
<keyword evidence="2" id="KW-0812">Transmembrane</keyword>
<keyword evidence="1" id="KW-0560">Oxidoreductase</keyword>
<keyword evidence="5" id="KW-1185">Reference proteome</keyword>
<proteinExistence type="predicted"/>
<evidence type="ECO:0000256" key="1">
    <source>
        <dbReference type="ARBA" id="ARBA00023002"/>
    </source>
</evidence>
<dbReference type="Pfam" id="PF01266">
    <property type="entry name" value="DAO"/>
    <property type="match status" value="1"/>
</dbReference>
<evidence type="ECO:0000313" key="5">
    <source>
        <dbReference type="Proteomes" id="UP000298631"/>
    </source>
</evidence>
<dbReference type="RefSeq" id="WP_137192344.1">
    <property type="nucleotide sequence ID" value="NZ_CP039964.1"/>
</dbReference>
<feature type="domain" description="FAD dependent oxidoreductase" evidence="3">
    <location>
        <begin position="8"/>
        <end position="350"/>
    </location>
</feature>
<reference evidence="4 5" key="1">
    <citation type="submission" date="2019-05" db="EMBL/GenBank/DDBJ databases">
        <title>Pseudorhodobacter turbinis sp. nov., isolated from the gut of the Korean turban shell.</title>
        <authorList>
            <person name="Jeong Y.-S."/>
            <person name="Kang W.-R."/>
            <person name="Bae J.-W."/>
        </authorList>
    </citation>
    <scope>NUCLEOTIDE SEQUENCE [LARGE SCALE GENOMIC DNA]</scope>
    <source>
        <strain evidence="4 5">S12M18</strain>
    </source>
</reference>
<dbReference type="EMBL" id="CP039964">
    <property type="protein sequence ID" value="QCO54671.1"/>
    <property type="molecule type" value="Genomic_DNA"/>
</dbReference>
<keyword evidence="2" id="KW-1133">Transmembrane helix</keyword>
<dbReference type="PANTHER" id="PTHR13847">
    <property type="entry name" value="SARCOSINE DEHYDROGENASE-RELATED"/>
    <property type="match status" value="1"/>
</dbReference>
<gene>
    <name evidence="4" type="ORF">EOK75_01945</name>
</gene>
<accession>A0A4P8ECS6</accession>